<gene>
    <name evidence="2" type="ORF">PVAG01_00385</name>
</gene>
<feature type="signal peptide" evidence="1">
    <location>
        <begin position="1"/>
        <end position="22"/>
    </location>
</feature>
<keyword evidence="1" id="KW-0732">Signal</keyword>
<accession>A0ABR4PVI1</accession>
<evidence type="ECO:0000256" key="1">
    <source>
        <dbReference type="SAM" id="SignalP"/>
    </source>
</evidence>
<evidence type="ECO:0000313" key="2">
    <source>
        <dbReference type="EMBL" id="KAL3426876.1"/>
    </source>
</evidence>
<feature type="chain" id="PRO_5046069478" evidence="1">
    <location>
        <begin position="23"/>
        <end position="392"/>
    </location>
</feature>
<reference evidence="2 3" key="1">
    <citation type="submission" date="2024-06" db="EMBL/GenBank/DDBJ databases">
        <title>Complete genome of Phlyctema vagabunda strain 19-DSS-EL-015.</title>
        <authorList>
            <person name="Fiorenzani C."/>
        </authorList>
    </citation>
    <scope>NUCLEOTIDE SEQUENCE [LARGE SCALE GENOMIC DNA]</scope>
    <source>
        <strain evidence="2 3">19-DSS-EL-015</strain>
    </source>
</reference>
<name>A0ABR4PVI1_9HELO</name>
<sequence length="392" mass="40351">MPSASLSLIAAMALSFATLGSASPAAAPAMVCNADNALRALRATQKAAEATPFCRDYISIPVSTITVASTTPVTTVTSTSTALNTVIQTSLTTQVATVVETSTSILTSVVLATEVNTVDGPLATQTVFTTTTVAGGFIVGRGTIPIPTFMREFPESRISSACSCLSLPTITSAVTFTAPTNTVVVSTSATSVVSVDTTQTLSSTVTSVVGTTLETTILSTVSTTTTGPASTVTATALATATGCAQFYLQASGPSDVDGKYLSPKAAYAGYSDENTVLSSDVTSANKFCLDSQGRLIYQDRLYDNSGRSVYAFLNSGVTHEQLFFNSLEIVTGCGAGCPITYFARQNNVLTANNGAVNFFEACPLNGNPLTLYLSDKQSSGCTALTLKTVPVV</sequence>
<keyword evidence="3" id="KW-1185">Reference proteome</keyword>
<organism evidence="2 3">
    <name type="scientific">Phlyctema vagabunda</name>
    <dbReference type="NCBI Taxonomy" id="108571"/>
    <lineage>
        <taxon>Eukaryota</taxon>
        <taxon>Fungi</taxon>
        <taxon>Dikarya</taxon>
        <taxon>Ascomycota</taxon>
        <taxon>Pezizomycotina</taxon>
        <taxon>Leotiomycetes</taxon>
        <taxon>Helotiales</taxon>
        <taxon>Dermateaceae</taxon>
        <taxon>Phlyctema</taxon>
    </lineage>
</organism>
<evidence type="ECO:0000313" key="3">
    <source>
        <dbReference type="Proteomes" id="UP001629113"/>
    </source>
</evidence>
<protein>
    <submittedName>
        <fullName evidence="2">Uncharacterized protein</fullName>
    </submittedName>
</protein>
<comment type="caution">
    <text evidence="2">The sequence shown here is derived from an EMBL/GenBank/DDBJ whole genome shotgun (WGS) entry which is preliminary data.</text>
</comment>
<dbReference type="EMBL" id="JBFCZG010000001">
    <property type="protein sequence ID" value="KAL3426876.1"/>
    <property type="molecule type" value="Genomic_DNA"/>
</dbReference>
<proteinExistence type="predicted"/>
<dbReference type="Proteomes" id="UP001629113">
    <property type="component" value="Unassembled WGS sequence"/>
</dbReference>